<evidence type="ECO:0000313" key="1">
    <source>
        <dbReference type="EMBL" id="GLQ71282.1"/>
    </source>
</evidence>
<dbReference type="EMBL" id="BSNX01000004">
    <property type="protein sequence ID" value="GLQ71282.1"/>
    <property type="molecule type" value="Genomic_DNA"/>
</dbReference>
<reference evidence="2" key="1">
    <citation type="journal article" date="2019" name="Int. J. Syst. Evol. Microbiol.">
        <title>The Global Catalogue of Microorganisms (GCM) 10K type strain sequencing project: providing services to taxonomists for standard genome sequencing and annotation.</title>
        <authorList>
            <consortium name="The Broad Institute Genomics Platform"/>
            <consortium name="The Broad Institute Genome Sequencing Center for Infectious Disease"/>
            <person name="Wu L."/>
            <person name="Ma J."/>
        </authorList>
    </citation>
    <scope>NUCLEOTIDE SEQUENCE [LARGE SCALE GENOMIC DNA]</scope>
    <source>
        <strain evidence="2">NBRC 15640</strain>
    </source>
</reference>
<dbReference type="RefSeq" id="WP_224055908.1">
    <property type="nucleotide sequence ID" value="NZ_AP025145.1"/>
</dbReference>
<proteinExistence type="predicted"/>
<dbReference type="Proteomes" id="UP001156690">
    <property type="component" value="Unassembled WGS sequence"/>
</dbReference>
<organism evidence="1 2">
    <name type="scientific">Vibrio penaeicida</name>
    <dbReference type="NCBI Taxonomy" id="104609"/>
    <lineage>
        <taxon>Bacteria</taxon>
        <taxon>Pseudomonadati</taxon>
        <taxon>Pseudomonadota</taxon>
        <taxon>Gammaproteobacteria</taxon>
        <taxon>Vibrionales</taxon>
        <taxon>Vibrionaceae</taxon>
        <taxon>Vibrio</taxon>
    </lineage>
</organism>
<dbReference type="AlphaFoldDB" id="A0AAV5NMP8"/>
<evidence type="ECO:0000313" key="2">
    <source>
        <dbReference type="Proteomes" id="UP001156690"/>
    </source>
</evidence>
<gene>
    <name evidence="1" type="ORF">GCM10007932_06420</name>
</gene>
<keyword evidence="2" id="KW-1185">Reference proteome</keyword>
<comment type="caution">
    <text evidence="1">The sequence shown here is derived from an EMBL/GenBank/DDBJ whole genome shotgun (WGS) entry which is preliminary data.</text>
</comment>
<sequence>MAQVMHIETVAAPGSMESKTYALNIKGLIAHLLDILFVESKAEPKHNVGQLSSYLQRDIGLYR</sequence>
<protein>
    <submittedName>
        <fullName evidence="1">Uncharacterized protein</fullName>
    </submittedName>
</protein>
<accession>A0AAV5NMP8</accession>
<name>A0AAV5NMP8_9VIBR</name>